<dbReference type="EMBL" id="GGEC01019369">
    <property type="protein sequence ID" value="MBW99852.1"/>
    <property type="molecule type" value="Transcribed_RNA"/>
</dbReference>
<evidence type="ECO:0000313" key="1">
    <source>
        <dbReference type="EMBL" id="MBW99852.1"/>
    </source>
</evidence>
<sequence length="66" mass="7656">MYRSLGLQFSANDCYNKYWTMSSMANDCAHAKSTSQYWIPVSVKNNLQLPCTMVFIFPQRIHVGNF</sequence>
<reference evidence="1" key="1">
    <citation type="submission" date="2018-02" db="EMBL/GenBank/DDBJ databases">
        <title>Rhizophora mucronata_Transcriptome.</title>
        <authorList>
            <person name="Meera S.P."/>
            <person name="Sreeshan A."/>
            <person name="Augustine A."/>
        </authorList>
    </citation>
    <scope>NUCLEOTIDE SEQUENCE</scope>
    <source>
        <tissue evidence="1">Leaf</tissue>
    </source>
</reference>
<proteinExistence type="predicted"/>
<organism evidence="1">
    <name type="scientific">Rhizophora mucronata</name>
    <name type="common">Asiatic mangrove</name>
    <dbReference type="NCBI Taxonomy" id="61149"/>
    <lineage>
        <taxon>Eukaryota</taxon>
        <taxon>Viridiplantae</taxon>
        <taxon>Streptophyta</taxon>
        <taxon>Embryophyta</taxon>
        <taxon>Tracheophyta</taxon>
        <taxon>Spermatophyta</taxon>
        <taxon>Magnoliopsida</taxon>
        <taxon>eudicotyledons</taxon>
        <taxon>Gunneridae</taxon>
        <taxon>Pentapetalae</taxon>
        <taxon>rosids</taxon>
        <taxon>fabids</taxon>
        <taxon>Malpighiales</taxon>
        <taxon>Rhizophoraceae</taxon>
        <taxon>Rhizophora</taxon>
    </lineage>
</organism>
<name>A0A2P2K2B8_RHIMU</name>
<protein>
    <submittedName>
        <fullName evidence="1">GCN5-related N-acetyltransferase family protein</fullName>
    </submittedName>
</protein>
<dbReference type="AlphaFoldDB" id="A0A2P2K2B8"/>
<dbReference type="GO" id="GO:0016740">
    <property type="term" value="F:transferase activity"/>
    <property type="evidence" value="ECO:0007669"/>
    <property type="project" value="UniProtKB-KW"/>
</dbReference>
<keyword evidence="1" id="KW-0808">Transferase</keyword>
<accession>A0A2P2K2B8</accession>